<gene>
    <name evidence="2" type="ORF">PPACK8108_LOCUS18286</name>
</gene>
<feature type="region of interest" description="Disordered" evidence="1">
    <location>
        <begin position="59"/>
        <end position="94"/>
    </location>
</feature>
<evidence type="ECO:0000256" key="1">
    <source>
        <dbReference type="SAM" id="MobiDB-lite"/>
    </source>
</evidence>
<accession>A0AAV0BAU2</accession>
<protein>
    <submittedName>
        <fullName evidence="2">Uncharacterized protein</fullName>
    </submittedName>
</protein>
<keyword evidence="3" id="KW-1185">Reference proteome</keyword>
<comment type="caution">
    <text evidence="2">The sequence shown here is derived from an EMBL/GenBank/DDBJ whole genome shotgun (WGS) entry which is preliminary data.</text>
</comment>
<proteinExistence type="predicted"/>
<dbReference type="Proteomes" id="UP001153365">
    <property type="component" value="Unassembled WGS sequence"/>
</dbReference>
<feature type="compositionally biased region" description="Low complexity" evidence="1">
    <location>
        <begin position="1"/>
        <end position="26"/>
    </location>
</feature>
<dbReference type="EMBL" id="CALTRL010005262">
    <property type="protein sequence ID" value="CAH7684215.1"/>
    <property type="molecule type" value="Genomic_DNA"/>
</dbReference>
<name>A0AAV0BAU2_PHAPC</name>
<dbReference type="AlphaFoldDB" id="A0AAV0BAU2"/>
<sequence>MTKSNTTTPTVSTTSITTKPNTTTSTQQFNMFPKQKGLAGVWLWNSEMQGSEYYYLRKKSSTSSSKGPISRYSGWATDGSPEHHPPSKEQMPSKSLEKFKDLQGYKWYWFKDRWLLFSLRNI</sequence>
<feature type="region of interest" description="Disordered" evidence="1">
    <location>
        <begin position="1"/>
        <end position="30"/>
    </location>
</feature>
<evidence type="ECO:0000313" key="3">
    <source>
        <dbReference type="Proteomes" id="UP001153365"/>
    </source>
</evidence>
<organism evidence="2 3">
    <name type="scientific">Phakopsora pachyrhizi</name>
    <name type="common">Asian soybean rust disease fungus</name>
    <dbReference type="NCBI Taxonomy" id="170000"/>
    <lineage>
        <taxon>Eukaryota</taxon>
        <taxon>Fungi</taxon>
        <taxon>Dikarya</taxon>
        <taxon>Basidiomycota</taxon>
        <taxon>Pucciniomycotina</taxon>
        <taxon>Pucciniomycetes</taxon>
        <taxon>Pucciniales</taxon>
        <taxon>Phakopsoraceae</taxon>
        <taxon>Phakopsora</taxon>
    </lineage>
</organism>
<evidence type="ECO:0000313" key="2">
    <source>
        <dbReference type="EMBL" id="CAH7684215.1"/>
    </source>
</evidence>
<reference evidence="2" key="1">
    <citation type="submission" date="2022-06" db="EMBL/GenBank/DDBJ databases">
        <authorList>
            <consortium name="SYNGENTA / RWTH Aachen University"/>
        </authorList>
    </citation>
    <scope>NUCLEOTIDE SEQUENCE</scope>
</reference>